<feature type="domain" description="Bro-N" evidence="1">
    <location>
        <begin position="1"/>
        <end position="113"/>
    </location>
</feature>
<evidence type="ECO:0000313" key="3">
    <source>
        <dbReference type="Proteomes" id="UP001285835"/>
    </source>
</evidence>
<dbReference type="PROSITE" id="PS51750">
    <property type="entry name" value="BRO_N"/>
    <property type="match status" value="1"/>
</dbReference>
<accession>A0AAP6L0K5</accession>
<gene>
    <name evidence="2" type="ORF">SJS82_06815</name>
</gene>
<dbReference type="Pfam" id="PF10548">
    <property type="entry name" value="P22_AR_C"/>
    <property type="match status" value="1"/>
</dbReference>
<evidence type="ECO:0000313" key="2">
    <source>
        <dbReference type="EMBL" id="MDX7921640.1"/>
    </source>
</evidence>
<protein>
    <submittedName>
        <fullName evidence="2">P22AR C-terminal domain-containing protein</fullName>
    </submittedName>
</protein>
<organism evidence="2 3">
    <name type="scientific">Aeromonas media</name>
    <dbReference type="NCBI Taxonomy" id="651"/>
    <lineage>
        <taxon>Bacteria</taxon>
        <taxon>Pseudomonadati</taxon>
        <taxon>Pseudomonadota</taxon>
        <taxon>Gammaproteobacteria</taxon>
        <taxon>Aeromonadales</taxon>
        <taxon>Aeromonadaceae</taxon>
        <taxon>Aeromonas</taxon>
    </lineage>
</organism>
<dbReference type="Proteomes" id="UP001285835">
    <property type="component" value="Unassembled WGS sequence"/>
</dbReference>
<sequence length="210" mass="24148">MNSIRFHDTQFTVIPHHGQPWLTAPQIAQALGYASDDAVSRIYRRNADEFTPCMTLTVKLTVKGFGNGSSEKEVRIFSLRGAHLIAMFSRTALAKEFRRWVLDVLDRETAAHPQPVTVLTDDELHSLAWLWRAADYMMGAARRIYPLLDVAEHREAGTYYSIIHEYPMTLAAAQRILADKTRHIQPATHNDRDWNRLIPHLHRQPVPKSW</sequence>
<reference evidence="2" key="1">
    <citation type="submission" date="2023-11" db="EMBL/GenBank/DDBJ databases">
        <title>WGS of Aeromonas in Northern Israel.</title>
        <authorList>
            <person name="Hershko Y."/>
        </authorList>
    </citation>
    <scope>NUCLEOTIDE SEQUENCE</scope>
    <source>
        <strain evidence="2">02297</strain>
    </source>
</reference>
<dbReference type="EMBL" id="JAWZXF010000006">
    <property type="protein sequence ID" value="MDX7921640.1"/>
    <property type="molecule type" value="Genomic_DNA"/>
</dbReference>
<dbReference type="SMART" id="SM01040">
    <property type="entry name" value="Bro-N"/>
    <property type="match status" value="1"/>
</dbReference>
<dbReference type="AlphaFoldDB" id="A0AAP6L0K5"/>
<dbReference type="InterPro" id="IPR003497">
    <property type="entry name" value="BRO_N_domain"/>
</dbReference>
<dbReference type="Pfam" id="PF02498">
    <property type="entry name" value="Bro-N"/>
    <property type="match status" value="1"/>
</dbReference>
<dbReference type="InterPro" id="IPR018876">
    <property type="entry name" value="Phage_P22_antirepressor_C"/>
</dbReference>
<comment type="caution">
    <text evidence="2">The sequence shown here is derived from an EMBL/GenBank/DDBJ whole genome shotgun (WGS) entry which is preliminary data.</text>
</comment>
<name>A0AAP6L0K5_AERME</name>
<dbReference type="RefSeq" id="WP_319916688.1">
    <property type="nucleotide sequence ID" value="NZ_JAWZXF010000006.1"/>
</dbReference>
<evidence type="ECO:0000259" key="1">
    <source>
        <dbReference type="PROSITE" id="PS51750"/>
    </source>
</evidence>
<proteinExistence type="predicted"/>